<dbReference type="GO" id="GO:0005886">
    <property type="term" value="C:plasma membrane"/>
    <property type="evidence" value="ECO:0007669"/>
    <property type="project" value="UniProtKB-SubCell"/>
</dbReference>
<evidence type="ECO:0000256" key="4">
    <source>
        <dbReference type="ARBA" id="ARBA00022989"/>
    </source>
</evidence>
<evidence type="ECO:0000256" key="3">
    <source>
        <dbReference type="ARBA" id="ARBA00022692"/>
    </source>
</evidence>
<feature type="domain" description="MASE1" evidence="7">
    <location>
        <begin position="6"/>
        <end position="162"/>
    </location>
</feature>
<feature type="non-terminal residue" evidence="8">
    <location>
        <position position="162"/>
    </location>
</feature>
<dbReference type="InterPro" id="IPR007895">
    <property type="entry name" value="MASE1"/>
</dbReference>
<name>A0A7V8T0K9_9BACT</name>
<proteinExistence type="predicted"/>
<keyword evidence="2" id="KW-1003">Cell membrane</keyword>
<comment type="caution">
    <text evidence="8">The sequence shown here is derived from an EMBL/GenBank/DDBJ whole genome shotgun (WGS) entry which is preliminary data.</text>
</comment>
<evidence type="ECO:0000256" key="5">
    <source>
        <dbReference type="ARBA" id="ARBA00023136"/>
    </source>
</evidence>
<protein>
    <submittedName>
        <fullName evidence="8">MASE1 domain-containing protein</fullName>
    </submittedName>
</protein>
<evidence type="ECO:0000256" key="6">
    <source>
        <dbReference type="SAM" id="Phobius"/>
    </source>
</evidence>
<keyword evidence="5 6" id="KW-0472">Membrane</keyword>
<evidence type="ECO:0000256" key="2">
    <source>
        <dbReference type="ARBA" id="ARBA00022475"/>
    </source>
</evidence>
<evidence type="ECO:0000313" key="9">
    <source>
        <dbReference type="Proteomes" id="UP000567293"/>
    </source>
</evidence>
<keyword evidence="4 6" id="KW-1133">Transmembrane helix</keyword>
<accession>A0A7V8T0K9</accession>
<comment type="subcellular location">
    <subcellularLocation>
        <location evidence="1">Cell membrane</location>
        <topology evidence="1">Multi-pass membrane protein</topology>
    </subcellularLocation>
</comment>
<keyword evidence="3 6" id="KW-0812">Transmembrane</keyword>
<evidence type="ECO:0000313" key="8">
    <source>
        <dbReference type="EMBL" id="MBA0089101.1"/>
    </source>
</evidence>
<evidence type="ECO:0000259" key="7">
    <source>
        <dbReference type="Pfam" id="PF05231"/>
    </source>
</evidence>
<sequence length="162" mass="17113">MLIGLAACATYILAAKLSLRLATVHPSASPFWPPTGIAILTLLLLGLRYWPGIFVGAFLVNLTTAGSVLTSLGIAAGNSLEAVTATYLVSRFANGKDVFDRSRDILRFALYGGILSTAMAATFGVTSLALGGFAPWGQYGLIWRTWWLGDAAGALVFTPFLL</sequence>
<evidence type="ECO:0000256" key="1">
    <source>
        <dbReference type="ARBA" id="ARBA00004651"/>
    </source>
</evidence>
<dbReference type="EMBL" id="JACDQQ010002836">
    <property type="protein sequence ID" value="MBA0089101.1"/>
    <property type="molecule type" value="Genomic_DNA"/>
</dbReference>
<gene>
    <name evidence="8" type="ORF">HRJ53_29275</name>
</gene>
<feature type="transmembrane region" description="Helical" evidence="6">
    <location>
        <begin position="108"/>
        <end position="134"/>
    </location>
</feature>
<dbReference type="Proteomes" id="UP000567293">
    <property type="component" value="Unassembled WGS sequence"/>
</dbReference>
<organism evidence="8 9">
    <name type="scientific">Candidatus Acidiferrum panamense</name>
    <dbReference type="NCBI Taxonomy" id="2741543"/>
    <lineage>
        <taxon>Bacteria</taxon>
        <taxon>Pseudomonadati</taxon>
        <taxon>Acidobacteriota</taxon>
        <taxon>Terriglobia</taxon>
        <taxon>Candidatus Acidiferrales</taxon>
        <taxon>Candidatus Acidiferrum</taxon>
    </lineage>
</organism>
<keyword evidence="9" id="KW-1185">Reference proteome</keyword>
<reference evidence="8" key="1">
    <citation type="submission" date="2020-06" db="EMBL/GenBank/DDBJ databases">
        <title>Legume-microbial interactions unlock mineral nutrients during tropical forest succession.</title>
        <authorList>
            <person name="Epihov D.Z."/>
        </authorList>
    </citation>
    <scope>NUCLEOTIDE SEQUENCE [LARGE SCALE GENOMIC DNA]</scope>
    <source>
        <strain evidence="8">Pan2503</strain>
    </source>
</reference>
<dbReference type="AlphaFoldDB" id="A0A7V8T0K9"/>
<dbReference type="Pfam" id="PF05231">
    <property type="entry name" value="MASE1"/>
    <property type="match status" value="1"/>
</dbReference>